<dbReference type="PANTHER" id="PTHR43227:SF8">
    <property type="entry name" value="DIACETYLCHITOBIOSE UPTAKE SYSTEM PERMEASE PROTEIN DASB"/>
    <property type="match status" value="1"/>
</dbReference>
<dbReference type="EMBL" id="JAGSOG010000332">
    <property type="protein sequence ID" value="MBR7838806.1"/>
    <property type="molecule type" value="Genomic_DNA"/>
</dbReference>
<dbReference type="InterPro" id="IPR050809">
    <property type="entry name" value="UgpAE/MalFG_permease"/>
</dbReference>
<feature type="transmembrane region" description="Helical" evidence="7">
    <location>
        <begin position="104"/>
        <end position="127"/>
    </location>
</feature>
<evidence type="ECO:0000256" key="3">
    <source>
        <dbReference type="ARBA" id="ARBA00022475"/>
    </source>
</evidence>
<dbReference type="InterPro" id="IPR000515">
    <property type="entry name" value="MetI-like"/>
</dbReference>
<feature type="transmembrane region" description="Helical" evidence="7">
    <location>
        <begin position="295"/>
        <end position="317"/>
    </location>
</feature>
<evidence type="ECO:0000256" key="7">
    <source>
        <dbReference type="RuleBase" id="RU363032"/>
    </source>
</evidence>
<accession>A0A941EXI4</accession>
<keyword evidence="2 7" id="KW-0813">Transport</keyword>
<dbReference type="CDD" id="cd06261">
    <property type="entry name" value="TM_PBP2"/>
    <property type="match status" value="1"/>
</dbReference>
<feature type="transmembrane region" description="Helical" evidence="7">
    <location>
        <begin position="183"/>
        <end position="209"/>
    </location>
</feature>
<comment type="subcellular location">
    <subcellularLocation>
        <location evidence="1 7">Cell membrane</location>
        <topology evidence="1 7">Multi-pass membrane protein</topology>
    </subcellularLocation>
</comment>
<dbReference type="SUPFAM" id="SSF161098">
    <property type="entry name" value="MetI-like"/>
    <property type="match status" value="1"/>
</dbReference>
<dbReference type="Proteomes" id="UP000675781">
    <property type="component" value="Unassembled WGS sequence"/>
</dbReference>
<keyword evidence="6 7" id="KW-0472">Membrane</keyword>
<feature type="compositionally biased region" description="Basic residues" evidence="8">
    <location>
        <begin position="18"/>
        <end position="27"/>
    </location>
</feature>
<dbReference type="Gene3D" id="1.10.3720.10">
    <property type="entry name" value="MetI-like"/>
    <property type="match status" value="1"/>
</dbReference>
<keyword evidence="5 7" id="KW-1133">Transmembrane helix</keyword>
<evidence type="ECO:0000313" key="10">
    <source>
        <dbReference type="EMBL" id="MBR7838806.1"/>
    </source>
</evidence>
<feature type="domain" description="ABC transmembrane type-1" evidence="9">
    <location>
        <begin position="101"/>
        <end position="318"/>
    </location>
</feature>
<feature type="transmembrane region" description="Helical" evidence="7">
    <location>
        <begin position="139"/>
        <end position="163"/>
    </location>
</feature>
<dbReference type="PROSITE" id="PS50928">
    <property type="entry name" value="ABC_TM1"/>
    <property type="match status" value="1"/>
</dbReference>
<reference evidence="10" key="1">
    <citation type="submission" date="2021-04" db="EMBL/GenBank/DDBJ databases">
        <title>Genome based classification of Actinospica acidithermotolerans sp. nov., an actinobacterium isolated from an Indonesian hot spring.</title>
        <authorList>
            <person name="Kusuma A.B."/>
            <person name="Putra K.E."/>
            <person name="Nafisah S."/>
            <person name="Loh J."/>
            <person name="Nouioui I."/>
            <person name="Goodfellow M."/>
        </authorList>
    </citation>
    <scope>NUCLEOTIDE SEQUENCE</scope>
    <source>
        <strain evidence="10">CSCA 57</strain>
    </source>
</reference>
<dbReference type="PANTHER" id="PTHR43227">
    <property type="entry name" value="BLL4140 PROTEIN"/>
    <property type="match status" value="1"/>
</dbReference>
<evidence type="ECO:0000256" key="6">
    <source>
        <dbReference type="ARBA" id="ARBA00023136"/>
    </source>
</evidence>
<evidence type="ECO:0000256" key="5">
    <source>
        <dbReference type="ARBA" id="ARBA00022989"/>
    </source>
</evidence>
<evidence type="ECO:0000256" key="1">
    <source>
        <dbReference type="ARBA" id="ARBA00004651"/>
    </source>
</evidence>
<keyword evidence="4 7" id="KW-0812">Transmembrane</keyword>
<comment type="caution">
    <text evidence="10">The sequence shown here is derived from an EMBL/GenBank/DDBJ whole genome shotgun (WGS) entry which is preliminary data.</text>
</comment>
<keyword evidence="11" id="KW-1185">Reference proteome</keyword>
<feature type="region of interest" description="Disordered" evidence="8">
    <location>
        <begin position="1"/>
        <end position="32"/>
    </location>
</feature>
<dbReference type="GO" id="GO:0055085">
    <property type="term" value="P:transmembrane transport"/>
    <property type="evidence" value="ECO:0007669"/>
    <property type="project" value="InterPro"/>
</dbReference>
<dbReference type="AlphaFoldDB" id="A0A941EXI4"/>
<gene>
    <name evidence="10" type="ORF">KDL01_36400</name>
</gene>
<keyword evidence="3" id="KW-1003">Cell membrane</keyword>
<feature type="transmembrane region" description="Helical" evidence="7">
    <location>
        <begin position="241"/>
        <end position="261"/>
    </location>
</feature>
<evidence type="ECO:0000256" key="2">
    <source>
        <dbReference type="ARBA" id="ARBA00022448"/>
    </source>
</evidence>
<name>A0A941EXI4_9ACTN</name>
<protein>
    <submittedName>
        <fullName evidence="10">Sugar ABC transporter permease</fullName>
    </submittedName>
</protein>
<evidence type="ECO:0000259" key="9">
    <source>
        <dbReference type="PROSITE" id="PS50928"/>
    </source>
</evidence>
<dbReference type="GO" id="GO:0005886">
    <property type="term" value="C:plasma membrane"/>
    <property type="evidence" value="ECO:0007669"/>
    <property type="project" value="UniProtKB-SubCell"/>
</dbReference>
<evidence type="ECO:0000256" key="8">
    <source>
        <dbReference type="SAM" id="MobiDB-lite"/>
    </source>
</evidence>
<comment type="similarity">
    <text evidence="7">Belongs to the binding-protein-dependent transport system permease family.</text>
</comment>
<dbReference type="Pfam" id="PF00528">
    <property type="entry name" value="BPD_transp_1"/>
    <property type="match status" value="1"/>
</dbReference>
<dbReference type="InterPro" id="IPR035906">
    <property type="entry name" value="MetI-like_sf"/>
</dbReference>
<evidence type="ECO:0000313" key="11">
    <source>
        <dbReference type="Proteomes" id="UP000675781"/>
    </source>
</evidence>
<sequence>MSTVTSLYDEQSAASVSRTRRARPGKRHSPEPRRSPYLFVAPAVVLFVAVFLVPLGYTVYLSTQKTQVMGLGLGANARKQVSAGFSNYTTVLHDGEFWQSVLRALLYGCILIPVMLGLAVLFALILDAQRVRFQRFGRIAIFLPYAVPTLIGSIIWGMMYLPAFSPINSTLNELFGISGINFFGQHIVFLSVANIGVWGGTGFNMMVLYTALRSLPQEAYEAARLDGANERQISLRIKLPMIRPAVIMTAIFSTIATLQVFNEPYAMHQISYGGVSSTWTPLMTIYRDTYTANDVYLGSAESIVIALLMFVLSVAVLRLTNRQIFGGEAKS</sequence>
<proteinExistence type="inferred from homology"/>
<feature type="transmembrane region" description="Helical" evidence="7">
    <location>
        <begin position="37"/>
        <end position="60"/>
    </location>
</feature>
<evidence type="ECO:0000256" key="4">
    <source>
        <dbReference type="ARBA" id="ARBA00022692"/>
    </source>
</evidence>
<organism evidence="10 11">
    <name type="scientific">Actinospica durhamensis</name>
    <dbReference type="NCBI Taxonomy" id="1508375"/>
    <lineage>
        <taxon>Bacteria</taxon>
        <taxon>Bacillati</taxon>
        <taxon>Actinomycetota</taxon>
        <taxon>Actinomycetes</taxon>
        <taxon>Catenulisporales</taxon>
        <taxon>Actinospicaceae</taxon>
        <taxon>Actinospica</taxon>
    </lineage>
</organism>
<dbReference type="RefSeq" id="WP_212533255.1">
    <property type="nucleotide sequence ID" value="NZ_JAGSOG010000332.1"/>
</dbReference>